<dbReference type="PANTHER" id="PTHR34294">
    <property type="entry name" value="TRANSCRIPTIONAL REGULATOR-RELATED"/>
    <property type="match status" value="1"/>
</dbReference>
<comment type="caution">
    <text evidence="6">The sequence shown here is derived from an EMBL/GenBank/DDBJ whole genome shotgun (WGS) entry which is preliminary data.</text>
</comment>
<dbReference type="RefSeq" id="WP_177243774.1">
    <property type="nucleotide sequence ID" value="NZ_JACSPX010000001.1"/>
</dbReference>
<evidence type="ECO:0000256" key="4">
    <source>
        <dbReference type="ARBA" id="ARBA00023163"/>
    </source>
</evidence>
<dbReference type="Gene3D" id="1.10.10.10">
    <property type="entry name" value="Winged helix-like DNA-binding domain superfamily/Winged helix DNA-binding domain"/>
    <property type="match status" value="1"/>
</dbReference>
<keyword evidence="3" id="KW-0238">DNA-binding</keyword>
<dbReference type="Gene3D" id="3.40.50.1360">
    <property type="match status" value="1"/>
</dbReference>
<dbReference type="EMBL" id="JACSPX010000001">
    <property type="protein sequence ID" value="MBD8011672.1"/>
    <property type="molecule type" value="Genomic_DNA"/>
</dbReference>
<dbReference type="Pfam" id="PF04198">
    <property type="entry name" value="Sugar-bind"/>
    <property type="match status" value="1"/>
</dbReference>
<name>A0ABR8W3U5_9MICO</name>
<dbReference type="Proteomes" id="UP000611521">
    <property type="component" value="Unassembled WGS sequence"/>
</dbReference>
<evidence type="ECO:0000259" key="5">
    <source>
        <dbReference type="Pfam" id="PF04198"/>
    </source>
</evidence>
<evidence type="ECO:0000256" key="1">
    <source>
        <dbReference type="ARBA" id="ARBA00010466"/>
    </source>
</evidence>
<dbReference type="InterPro" id="IPR051054">
    <property type="entry name" value="SorC_transcr_regulators"/>
</dbReference>
<sequence>MTAQANVPDFDDELMLRVARAYYLDDRSKVQIAAETGLSRWQVARLIASARARGFVRIEVGDPSEENDELGRRLAARLRLKSATVISRSDDSTHMPTIDGIGRALASLLSEEIQAGQTIGLTWSRAIEAMTHHLTRLAPCDVVQIAGALTLPGDRLGSVEVIRQVARIAEGTAHPMYAPLFVGDLDAAAALRQQPEIAECLARVSNLDVAVLSIGTWEETGSALYPIVPRKMANAARQAGAVGEVSGRLFDADGRPVSHDIDDRVIGATIDSLRDVPHIIATSYGGHRAAATIAAAKSGLIDVLIADELLARAILAD</sequence>
<reference evidence="6 7" key="1">
    <citation type="submission" date="2020-08" db="EMBL/GenBank/DDBJ databases">
        <title>A Genomic Blueprint of the Chicken Gut Microbiome.</title>
        <authorList>
            <person name="Gilroy R."/>
            <person name="Ravi A."/>
            <person name="Getino M."/>
            <person name="Pursley I."/>
            <person name="Horton D.L."/>
            <person name="Alikhan N.-F."/>
            <person name="Baker D."/>
            <person name="Gharbi K."/>
            <person name="Hall N."/>
            <person name="Watson M."/>
            <person name="Adriaenssens E.M."/>
            <person name="Foster-Nyarko E."/>
            <person name="Jarju S."/>
            <person name="Secka A."/>
            <person name="Antonio M."/>
            <person name="Oren A."/>
            <person name="Chaudhuri R."/>
            <person name="La Ragione R.M."/>
            <person name="Hildebrand F."/>
            <person name="Pallen M.J."/>
        </authorList>
    </citation>
    <scope>NUCLEOTIDE SEQUENCE [LARGE SCALE GENOMIC DNA]</scope>
    <source>
        <strain evidence="6 7">Re1</strain>
    </source>
</reference>
<dbReference type="PANTHER" id="PTHR34294:SF1">
    <property type="entry name" value="TRANSCRIPTIONAL REGULATOR LSRR"/>
    <property type="match status" value="1"/>
</dbReference>
<proteinExistence type="inferred from homology"/>
<dbReference type="InterPro" id="IPR037171">
    <property type="entry name" value="NagB/RpiA_transferase-like"/>
</dbReference>
<evidence type="ECO:0000313" key="6">
    <source>
        <dbReference type="EMBL" id="MBD8011672.1"/>
    </source>
</evidence>
<gene>
    <name evidence="6" type="ORF">H9633_05105</name>
</gene>
<dbReference type="SUPFAM" id="SSF100950">
    <property type="entry name" value="NagB/RpiA/CoA transferase-like"/>
    <property type="match status" value="1"/>
</dbReference>
<evidence type="ECO:0000313" key="7">
    <source>
        <dbReference type="Proteomes" id="UP000611521"/>
    </source>
</evidence>
<keyword evidence="2" id="KW-0805">Transcription regulation</keyword>
<keyword evidence="4" id="KW-0804">Transcription</keyword>
<dbReference type="InterPro" id="IPR036388">
    <property type="entry name" value="WH-like_DNA-bd_sf"/>
</dbReference>
<evidence type="ECO:0000256" key="2">
    <source>
        <dbReference type="ARBA" id="ARBA00023015"/>
    </source>
</evidence>
<organism evidence="6 7">
    <name type="scientific">Microbacterium commune</name>
    <dbReference type="NCBI Taxonomy" id="2762219"/>
    <lineage>
        <taxon>Bacteria</taxon>
        <taxon>Bacillati</taxon>
        <taxon>Actinomycetota</taxon>
        <taxon>Actinomycetes</taxon>
        <taxon>Micrococcales</taxon>
        <taxon>Microbacteriaceae</taxon>
        <taxon>Microbacterium</taxon>
    </lineage>
</organism>
<dbReference type="InterPro" id="IPR007324">
    <property type="entry name" value="Sugar-bd_dom_put"/>
</dbReference>
<accession>A0ABR8W3U5</accession>
<keyword evidence="7" id="KW-1185">Reference proteome</keyword>
<protein>
    <submittedName>
        <fullName evidence="6">Cro/Cl family transcriptional regulator</fullName>
    </submittedName>
</protein>
<evidence type="ECO:0000256" key="3">
    <source>
        <dbReference type="ARBA" id="ARBA00023125"/>
    </source>
</evidence>
<comment type="similarity">
    <text evidence="1">Belongs to the SorC transcriptional regulatory family.</text>
</comment>
<feature type="domain" description="Sugar-binding" evidence="5">
    <location>
        <begin position="64"/>
        <end position="316"/>
    </location>
</feature>